<proteinExistence type="predicted"/>
<dbReference type="Proteomes" id="UP001172083">
    <property type="component" value="Unassembled WGS sequence"/>
</dbReference>
<dbReference type="RefSeq" id="WP_346756913.1">
    <property type="nucleotide sequence ID" value="NZ_JAUJEB010000001.1"/>
</dbReference>
<keyword evidence="1" id="KW-0472">Membrane</keyword>
<evidence type="ECO:0000256" key="1">
    <source>
        <dbReference type="SAM" id="Phobius"/>
    </source>
</evidence>
<keyword evidence="1" id="KW-1133">Transmembrane helix</keyword>
<feature type="transmembrane region" description="Helical" evidence="1">
    <location>
        <begin position="141"/>
        <end position="159"/>
    </location>
</feature>
<sequence>MRTYSYRGGSPVYSDRCYTDQIQPEPLEGLNIVSMTRHFHFPVRLMSEEKFTVYRFITEKNNNEFIADWEKVSVKIEIPGKSSTFKEVYKKDFSPGTWTFQPGGPVAASPLLFKAEGQPVKAFYTTNFLFPEGVLAHKTRLLLIISLFFNYSLLAYFWWYKRPHLSR</sequence>
<organism evidence="2 3">
    <name type="scientific">Agaribacillus aureus</name>
    <dbReference type="NCBI Taxonomy" id="3051825"/>
    <lineage>
        <taxon>Bacteria</taxon>
        <taxon>Pseudomonadati</taxon>
        <taxon>Bacteroidota</taxon>
        <taxon>Cytophagia</taxon>
        <taxon>Cytophagales</taxon>
        <taxon>Splendidivirgaceae</taxon>
        <taxon>Agaribacillus</taxon>
    </lineage>
</organism>
<evidence type="ECO:0000313" key="2">
    <source>
        <dbReference type="EMBL" id="MDN5211583.1"/>
    </source>
</evidence>
<keyword evidence="3" id="KW-1185">Reference proteome</keyword>
<dbReference type="EMBL" id="JAUJEB010000001">
    <property type="protein sequence ID" value="MDN5211583.1"/>
    <property type="molecule type" value="Genomic_DNA"/>
</dbReference>
<reference evidence="2" key="1">
    <citation type="submission" date="2023-06" db="EMBL/GenBank/DDBJ databases">
        <title>Genomic of Agaribacillus aureum.</title>
        <authorList>
            <person name="Wang G."/>
        </authorList>
    </citation>
    <scope>NUCLEOTIDE SEQUENCE</scope>
    <source>
        <strain evidence="2">BMA12</strain>
    </source>
</reference>
<protein>
    <submittedName>
        <fullName evidence="2">Uncharacterized protein</fullName>
    </submittedName>
</protein>
<evidence type="ECO:0000313" key="3">
    <source>
        <dbReference type="Proteomes" id="UP001172083"/>
    </source>
</evidence>
<comment type="caution">
    <text evidence="2">The sequence shown here is derived from an EMBL/GenBank/DDBJ whole genome shotgun (WGS) entry which is preliminary data.</text>
</comment>
<keyword evidence="1" id="KW-0812">Transmembrane</keyword>
<accession>A0ABT8L1L5</accession>
<gene>
    <name evidence="2" type="ORF">QQ020_05960</name>
</gene>
<name>A0ABT8L1L5_9BACT</name>